<comment type="cofactor">
    <cofactor evidence="1 4">
        <name>(R)-lipoate</name>
        <dbReference type="ChEBI" id="CHEBI:83088"/>
    </cofactor>
</comment>
<keyword evidence="4" id="KW-0012">Acyltransferase</keyword>
<organism evidence="8 9">
    <name type="scientific">Rhodovulum euryhalinum</name>
    <dbReference type="NCBI Taxonomy" id="35805"/>
    <lineage>
        <taxon>Bacteria</taxon>
        <taxon>Pseudomonadati</taxon>
        <taxon>Pseudomonadota</taxon>
        <taxon>Alphaproteobacteria</taxon>
        <taxon>Rhodobacterales</taxon>
        <taxon>Paracoccaceae</taxon>
        <taxon>Rhodovulum</taxon>
    </lineage>
</organism>
<sequence length="381" mass="38847">MGVFTMPSLGADMEAGRLTEWLVAPGETVKRGDIVAVVETQKGAIEIEIFEEGTVERLMAEVGQSLPVGAPLALIRGAGEAAPEAPSEPAAPASAPAAAPDPARPGPASKAVPATGIAASPAAKALAAARGIDLGALTGTGPGRAIVLADVEAAGAKPADPRAEMRKAIAAAMAKSKREIPHYYLFHRIDLQAATDWLAATNAARPPEERLLMGALIARATALAAHASAGVNGHFIADGFRQAGSVHLGIAVALRGGGLIAPAIRDAHLLPLDAMMAALRDMVARARAGRLRSSELTDGTITLSSLGETGVEAMAGIIYPPQVALVAVGAPTPEPVAQGRQVSVRQTVTVSLAADHRASDGRIGAKFLAGIDRHLQHPEDL</sequence>
<feature type="compositionally biased region" description="Low complexity" evidence="5">
    <location>
        <begin position="79"/>
        <end position="109"/>
    </location>
</feature>
<evidence type="ECO:0000313" key="8">
    <source>
        <dbReference type="EMBL" id="TCO72343.1"/>
    </source>
</evidence>
<keyword evidence="3 4" id="KW-0450">Lipoyl</keyword>
<keyword evidence="9" id="KW-1185">Reference proteome</keyword>
<dbReference type="GO" id="GO:0006086">
    <property type="term" value="P:pyruvate decarboxylation to acetyl-CoA"/>
    <property type="evidence" value="ECO:0007669"/>
    <property type="project" value="InterPro"/>
</dbReference>
<dbReference type="InterPro" id="IPR011053">
    <property type="entry name" value="Single_hybrid_motif"/>
</dbReference>
<evidence type="ECO:0000259" key="7">
    <source>
        <dbReference type="PROSITE" id="PS51826"/>
    </source>
</evidence>
<evidence type="ECO:0000256" key="5">
    <source>
        <dbReference type="SAM" id="MobiDB-lite"/>
    </source>
</evidence>
<dbReference type="PANTHER" id="PTHR23151:SF90">
    <property type="entry name" value="DIHYDROLIPOYLLYSINE-RESIDUE ACETYLTRANSFERASE COMPONENT OF PYRUVATE DEHYDROGENASE COMPLEX, MITOCHONDRIAL-RELATED"/>
    <property type="match status" value="1"/>
</dbReference>
<dbReference type="SUPFAM" id="SSF51230">
    <property type="entry name" value="Single hybrid motif"/>
    <property type="match status" value="1"/>
</dbReference>
<dbReference type="InterPro" id="IPR003016">
    <property type="entry name" value="2-oxoA_DH_lipoyl-BS"/>
</dbReference>
<name>A0A4R2KFI9_9RHOB</name>
<keyword evidence="4 8" id="KW-0808">Transferase</keyword>
<evidence type="ECO:0000256" key="3">
    <source>
        <dbReference type="ARBA" id="ARBA00022823"/>
    </source>
</evidence>
<evidence type="ECO:0000313" key="9">
    <source>
        <dbReference type="Proteomes" id="UP000295142"/>
    </source>
</evidence>
<dbReference type="PROSITE" id="PS51826">
    <property type="entry name" value="PSBD"/>
    <property type="match status" value="1"/>
</dbReference>
<feature type="region of interest" description="Disordered" evidence="5">
    <location>
        <begin position="79"/>
        <end position="112"/>
    </location>
</feature>
<dbReference type="CDD" id="cd06849">
    <property type="entry name" value="lipoyl_domain"/>
    <property type="match status" value="1"/>
</dbReference>
<dbReference type="RefSeq" id="WP_132542831.1">
    <property type="nucleotide sequence ID" value="NZ_SLWW01000004.1"/>
</dbReference>
<dbReference type="EMBL" id="SLWW01000004">
    <property type="protein sequence ID" value="TCO72343.1"/>
    <property type="molecule type" value="Genomic_DNA"/>
</dbReference>
<dbReference type="Pfam" id="PF02817">
    <property type="entry name" value="E3_binding"/>
    <property type="match status" value="1"/>
</dbReference>
<protein>
    <recommendedName>
        <fullName evidence="4">Dihydrolipoamide acetyltransferase component of pyruvate dehydrogenase complex</fullName>
        <ecNumber evidence="4">2.3.1.-</ecNumber>
    </recommendedName>
</protein>
<dbReference type="GO" id="GO:0016746">
    <property type="term" value="F:acyltransferase activity"/>
    <property type="evidence" value="ECO:0007669"/>
    <property type="project" value="UniProtKB-KW"/>
</dbReference>
<accession>A0A4R2KFI9</accession>
<dbReference type="SUPFAM" id="SSF47005">
    <property type="entry name" value="Peripheral subunit-binding domain of 2-oxo acid dehydrogenase complex"/>
    <property type="match status" value="1"/>
</dbReference>
<feature type="domain" description="Lipoyl-binding" evidence="6">
    <location>
        <begin position="1"/>
        <end position="76"/>
    </location>
</feature>
<dbReference type="PROSITE" id="PS00189">
    <property type="entry name" value="LIPOYL"/>
    <property type="match status" value="1"/>
</dbReference>
<dbReference type="PROSITE" id="PS50968">
    <property type="entry name" value="BIOTINYL_LIPOYL"/>
    <property type="match status" value="1"/>
</dbReference>
<comment type="similarity">
    <text evidence="2 4">Belongs to the 2-oxoacid dehydrogenase family.</text>
</comment>
<dbReference type="Pfam" id="PF00364">
    <property type="entry name" value="Biotin_lipoyl"/>
    <property type="match status" value="1"/>
</dbReference>
<evidence type="ECO:0000256" key="2">
    <source>
        <dbReference type="ARBA" id="ARBA00007317"/>
    </source>
</evidence>
<dbReference type="Pfam" id="PF00198">
    <property type="entry name" value="2-oxoacid_dh"/>
    <property type="match status" value="1"/>
</dbReference>
<feature type="domain" description="Peripheral subunit-binding (PSBD)" evidence="7">
    <location>
        <begin position="118"/>
        <end position="155"/>
    </location>
</feature>
<dbReference type="SUPFAM" id="SSF52777">
    <property type="entry name" value="CoA-dependent acyltransferases"/>
    <property type="match status" value="1"/>
</dbReference>
<proteinExistence type="inferred from homology"/>
<dbReference type="AlphaFoldDB" id="A0A4R2KFI9"/>
<comment type="caution">
    <text evidence="8">The sequence shown here is derived from an EMBL/GenBank/DDBJ whole genome shotgun (WGS) entry which is preliminary data.</text>
</comment>
<evidence type="ECO:0000259" key="6">
    <source>
        <dbReference type="PROSITE" id="PS50968"/>
    </source>
</evidence>
<dbReference type="Gene3D" id="4.10.320.10">
    <property type="entry name" value="E3-binding domain"/>
    <property type="match status" value="1"/>
</dbReference>
<dbReference type="EC" id="2.3.1.-" evidence="4"/>
<dbReference type="Gene3D" id="3.30.559.10">
    <property type="entry name" value="Chloramphenicol acetyltransferase-like domain"/>
    <property type="match status" value="1"/>
</dbReference>
<keyword evidence="8" id="KW-0670">Pyruvate</keyword>
<dbReference type="Gene3D" id="2.40.50.100">
    <property type="match status" value="1"/>
</dbReference>
<dbReference type="InterPro" id="IPR023213">
    <property type="entry name" value="CAT-like_dom_sf"/>
</dbReference>
<dbReference type="GO" id="GO:0045254">
    <property type="term" value="C:pyruvate dehydrogenase complex"/>
    <property type="evidence" value="ECO:0007669"/>
    <property type="project" value="InterPro"/>
</dbReference>
<dbReference type="InterPro" id="IPR036625">
    <property type="entry name" value="E3-bd_dom_sf"/>
</dbReference>
<dbReference type="InterPro" id="IPR001078">
    <property type="entry name" value="2-oxoacid_DH_actylTfrase"/>
</dbReference>
<dbReference type="InterPro" id="IPR045257">
    <property type="entry name" value="E2/Pdx1"/>
</dbReference>
<dbReference type="InterPro" id="IPR004167">
    <property type="entry name" value="PSBD"/>
</dbReference>
<gene>
    <name evidence="8" type="ORF">EV655_10429</name>
</gene>
<dbReference type="OrthoDB" id="9805770at2"/>
<dbReference type="Proteomes" id="UP000295142">
    <property type="component" value="Unassembled WGS sequence"/>
</dbReference>
<evidence type="ECO:0000256" key="1">
    <source>
        <dbReference type="ARBA" id="ARBA00001938"/>
    </source>
</evidence>
<dbReference type="InterPro" id="IPR000089">
    <property type="entry name" value="Biotin_lipoyl"/>
</dbReference>
<evidence type="ECO:0000256" key="4">
    <source>
        <dbReference type="RuleBase" id="RU003423"/>
    </source>
</evidence>
<dbReference type="PANTHER" id="PTHR23151">
    <property type="entry name" value="DIHYDROLIPOAMIDE ACETYL/SUCCINYL-TRANSFERASE-RELATED"/>
    <property type="match status" value="1"/>
</dbReference>
<reference evidence="8 9" key="1">
    <citation type="submission" date="2019-03" db="EMBL/GenBank/DDBJ databases">
        <title>Genomic Encyclopedia of Type Strains, Phase IV (KMG-IV): sequencing the most valuable type-strain genomes for metagenomic binning, comparative biology and taxonomic classification.</title>
        <authorList>
            <person name="Goeker M."/>
        </authorList>
    </citation>
    <scope>NUCLEOTIDE SEQUENCE [LARGE SCALE GENOMIC DNA]</scope>
    <source>
        <strain evidence="8 9">DSM 4868</strain>
    </source>
</reference>